<dbReference type="OrthoDB" id="9810372at2"/>
<dbReference type="Proteomes" id="UP000195273">
    <property type="component" value="Chromosome"/>
</dbReference>
<dbReference type="PANTHER" id="PTHR18964:SF174">
    <property type="entry name" value="D-ALLOSE KINASE-RELATED"/>
    <property type="match status" value="1"/>
</dbReference>
<dbReference type="RefSeq" id="WP_087208591.1">
    <property type="nucleotide sequence ID" value="NZ_CP021431.1"/>
</dbReference>
<dbReference type="InterPro" id="IPR043129">
    <property type="entry name" value="ATPase_NBD"/>
</dbReference>
<organism evidence="1 2">
    <name type="scientific">Yoonia vestfoldensis</name>
    <dbReference type="NCBI Taxonomy" id="245188"/>
    <lineage>
        <taxon>Bacteria</taxon>
        <taxon>Pseudomonadati</taxon>
        <taxon>Pseudomonadota</taxon>
        <taxon>Alphaproteobacteria</taxon>
        <taxon>Rhodobacterales</taxon>
        <taxon>Paracoccaceae</taxon>
        <taxon>Yoonia</taxon>
    </lineage>
</organism>
<dbReference type="GO" id="GO:0045127">
    <property type="term" value="F:N-acetylglucosamine kinase activity"/>
    <property type="evidence" value="ECO:0007669"/>
    <property type="project" value="UniProtKB-EC"/>
</dbReference>
<dbReference type="AlphaFoldDB" id="A0A1Y0EE06"/>
<dbReference type="KEGG" id="lvs:LOKVESSMR4R_02354"/>
<dbReference type="SUPFAM" id="SSF53067">
    <property type="entry name" value="Actin-like ATPase domain"/>
    <property type="match status" value="1"/>
</dbReference>
<evidence type="ECO:0000313" key="1">
    <source>
        <dbReference type="EMBL" id="ARU01659.1"/>
    </source>
</evidence>
<proteinExistence type="predicted"/>
<keyword evidence="2" id="KW-1185">Reference proteome</keyword>
<dbReference type="EMBL" id="CP021431">
    <property type="protein sequence ID" value="ARU01659.1"/>
    <property type="molecule type" value="Genomic_DNA"/>
</dbReference>
<dbReference type="CDD" id="cd24057">
    <property type="entry name" value="ASKHA_NBD_ROK_NAGK"/>
    <property type="match status" value="1"/>
</dbReference>
<dbReference type="PANTHER" id="PTHR18964">
    <property type="entry name" value="ROK (REPRESSOR, ORF, KINASE) FAMILY"/>
    <property type="match status" value="1"/>
</dbReference>
<name>A0A1Y0EE06_9RHOB</name>
<keyword evidence="1" id="KW-0418">Kinase</keyword>
<dbReference type="Gene3D" id="3.30.420.40">
    <property type="match status" value="2"/>
</dbReference>
<dbReference type="InterPro" id="IPR000600">
    <property type="entry name" value="ROK"/>
</dbReference>
<dbReference type="EC" id="2.7.1.59" evidence="1"/>
<evidence type="ECO:0000313" key="2">
    <source>
        <dbReference type="Proteomes" id="UP000195273"/>
    </source>
</evidence>
<sequence length="302" mass="30911">MMALGLDLGGTKIEAQVFADDWQLQGRRRVATPRSYADLLDALADMVSWADHLAAGPVSVGIGAAGAVNPRDGRVLAANLVADGQLLPADLVARLGRPVSYLNDSHALALSEAVFGAGQPFASVFALVLGTGIGGGHVRDGRLQSGFSGLGGEVGHLSAPAHLVQAHGLPVVDCACGRRGCIETLISGAGLSRMAQALTGERRSAPQIIAARKDDARMAQLWQVWCALAAELVQTLVLTLDPDCILLGGGLSDIAGVVDDLTRAVALAQFDGFDCPVILRATGGAASGARGAAYAAWQVAHG</sequence>
<accession>A0A1Y0EE06</accession>
<reference evidence="1 2" key="1">
    <citation type="submission" date="2017-05" db="EMBL/GenBank/DDBJ databases">
        <title>Genome Sequence of Loktanella vestfoldensis Strain SMR4r Isolated from a Culture of the Diatom Skeletonema marinoi.</title>
        <authorList>
            <person name="Topel M."/>
            <person name="Pinder M.I.M."/>
            <person name="Johansson O.N."/>
            <person name="Kourtchenko O."/>
            <person name="Godhe A."/>
            <person name="Clarke A.K."/>
        </authorList>
    </citation>
    <scope>NUCLEOTIDE SEQUENCE [LARGE SCALE GENOMIC DNA]</scope>
    <source>
        <strain evidence="1 2">SMR4r</strain>
    </source>
</reference>
<dbReference type="Pfam" id="PF00480">
    <property type="entry name" value="ROK"/>
    <property type="match status" value="1"/>
</dbReference>
<protein>
    <submittedName>
        <fullName evidence="1">N-acetyl-D-glucosamine kinase</fullName>
        <ecNumber evidence="1">2.7.1.59</ecNumber>
    </submittedName>
</protein>
<dbReference type="GO" id="GO:0004396">
    <property type="term" value="F:hexokinase activity"/>
    <property type="evidence" value="ECO:0007669"/>
    <property type="project" value="TreeGrafter"/>
</dbReference>
<gene>
    <name evidence="1" type="primary">nagK</name>
    <name evidence="1" type="ORF">LOKVESSMR4R_02354</name>
</gene>
<keyword evidence="1" id="KW-0808">Transferase</keyword>